<dbReference type="Pfam" id="PF10263">
    <property type="entry name" value="SprT-like"/>
    <property type="match status" value="1"/>
</dbReference>
<organism evidence="7 8">
    <name type="scientific">Tricholomella constricta</name>
    <dbReference type="NCBI Taxonomy" id="117010"/>
    <lineage>
        <taxon>Eukaryota</taxon>
        <taxon>Fungi</taxon>
        <taxon>Dikarya</taxon>
        <taxon>Basidiomycota</taxon>
        <taxon>Agaricomycotina</taxon>
        <taxon>Agaricomycetes</taxon>
        <taxon>Agaricomycetidae</taxon>
        <taxon>Agaricales</taxon>
        <taxon>Tricholomatineae</taxon>
        <taxon>Lyophyllaceae</taxon>
        <taxon>Tricholomella</taxon>
    </lineage>
</organism>
<dbReference type="InterPro" id="IPR036322">
    <property type="entry name" value="WD40_repeat_dom_sf"/>
</dbReference>
<dbReference type="InterPro" id="IPR006640">
    <property type="entry name" value="SprT-like_domain"/>
</dbReference>
<feature type="region of interest" description="Disordered" evidence="5">
    <location>
        <begin position="1061"/>
        <end position="1094"/>
    </location>
</feature>
<dbReference type="CDD" id="cd00200">
    <property type="entry name" value="WD40"/>
    <property type="match status" value="1"/>
</dbReference>
<keyword evidence="1 3" id="KW-0853">WD repeat</keyword>
<protein>
    <recommendedName>
        <fullName evidence="6">SprT-like domain-containing protein</fullName>
    </recommendedName>
</protein>
<evidence type="ECO:0000256" key="5">
    <source>
        <dbReference type="SAM" id="MobiDB-lite"/>
    </source>
</evidence>
<feature type="region of interest" description="Disordered" evidence="5">
    <location>
        <begin position="945"/>
        <end position="984"/>
    </location>
</feature>
<gene>
    <name evidence="7" type="ORF">D9615_006382</name>
</gene>
<proteinExistence type="predicted"/>
<feature type="compositionally biased region" description="Low complexity" evidence="5">
    <location>
        <begin position="1244"/>
        <end position="1256"/>
    </location>
</feature>
<evidence type="ECO:0000256" key="4">
    <source>
        <dbReference type="SAM" id="Coils"/>
    </source>
</evidence>
<feature type="repeat" description="WD" evidence="3">
    <location>
        <begin position="630"/>
        <end position="652"/>
    </location>
</feature>
<feature type="compositionally biased region" description="Basic and acidic residues" evidence="5">
    <location>
        <begin position="510"/>
        <end position="521"/>
    </location>
</feature>
<dbReference type="InterPro" id="IPR001680">
    <property type="entry name" value="WD40_rpt"/>
</dbReference>
<feature type="region of interest" description="Disordered" evidence="5">
    <location>
        <begin position="478"/>
        <end position="521"/>
    </location>
</feature>
<dbReference type="Gene3D" id="2.130.10.10">
    <property type="entry name" value="YVTN repeat-like/Quinoprotein amine dehydrogenase"/>
    <property type="match status" value="2"/>
</dbReference>
<accession>A0A8H5M1L2</accession>
<dbReference type="GO" id="GO:0005634">
    <property type="term" value="C:nucleus"/>
    <property type="evidence" value="ECO:0007669"/>
    <property type="project" value="TreeGrafter"/>
</dbReference>
<keyword evidence="4" id="KW-0175">Coiled coil</keyword>
<evidence type="ECO:0000256" key="1">
    <source>
        <dbReference type="ARBA" id="ARBA00022574"/>
    </source>
</evidence>
<evidence type="ECO:0000313" key="8">
    <source>
        <dbReference type="Proteomes" id="UP000565441"/>
    </source>
</evidence>
<reference evidence="7 8" key="1">
    <citation type="journal article" date="2020" name="ISME J.">
        <title>Uncovering the hidden diversity of litter-decomposition mechanisms in mushroom-forming fungi.</title>
        <authorList>
            <person name="Floudas D."/>
            <person name="Bentzer J."/>
            <person name="Ahren D."/>
            <person name="Johansson T."/>
            <person name="Persson P."/>
            <person name="Tunlid A."/>
        </authorList>
    </citation>
    <scope>NUCLEOTIDE SEQUENCE [LARGE SCALE GENOMIC DNA]</scope>
    <source>
        <strain evidence="7 8">CBS 661.87</strain>
    </source>
</reference>
<feature type="region of interest" description="Disordered" evidence="5">
    <location>
        <begin position="1244"/>
        <end position="1265"/>
    </location>
</feature>
<dbReference type="PROSITE" id="PS50294">
    <property type="entry name" value="WD_REPEATS_REGION"/>
    <property type="match status" value="4"/>
</dbReference>
<evidence type="ECO:0000256" key="2">
    <source>
        <dbReference type="ARBA" id="ARBA00022737"/>
    </source>
</evidence>
<evidence type="ECO:0000259" key="6">
    <source>
        <dbReference type="SMART" id="SM00731"/>
    </source>
</evidence>
<dbReference type="InterPro" id="IPR019775">
    <property type="entry name" value="WD40_repeat_CS"/>
</dbReference>
<dbReference type="EMBL" id="JAACJP010000024">
    <property type="protein sequence ID" value="KAF5377301.1"/>
    <property type="molecule type" value="Genomic_DNA"/>
</dbReference>
<feature type="region of interest" description="Disordered" evidence="5">
    <location>
        <begin position="1"/>
        <end position="20"/>
    </location>
</feature>
<dbReference type="SUPFAM" id="SSF50978">
    <property type="entry name" value="WD40 repeat-like"/>
    <property type="match status" value="1"/>
</dbReference>
<feature type="compositionally biased region" description="Low complexity" evidence="5">
    <location>
        <begin position="1"/>
        <end position="18"/>
    </location>
</feature>
<feature type="repeat" description="WD" evidence="3">
    <location>
        <begin position="653"/>
        <end position="692"/>
    </location>
</feature>
<sequence>MLFFNSRAAAPASPSSRSLMAAEFKDRLSDEKKRNARSNLDPLVTDGSSSGPSKLELVQKAFLAPFQHKKRDSTRILSDLAPVIMTPRMVNSTSTVASRSRASVGGSSASKSRMDFATLGRTPLRMSFSSRRITSRDLQIVEATEELLDAEVPEPDGVASNVSLLRGFNATIPSADQSRTRRRQMRNVETPRLGLKKLGMSARGLLTEEEDHEGQSVASEDDVVVVPRAEGKQGRKRGRESLSTLKTLGKEELSRQTKEIQRDKENLYVRRSLVNSEIAEITNKIEALDSIRAKLEQDLLKLQEDELELDDELVGVKERLEFEQASSRASMHAQPLHLPPSSRRRKGKTPLAIIIIEELNLNFNLRSCIPPLRTRRTSTGYCIYGDLAYGTTLDSHTTPITALDFSEPYGTLVSASQEDAQPRVWDLFSGTEIGRLRGHSGTVKCIQVEDHVCLTGGEDGNVRLWDLRRVDDDHDGWGEGELVSLSEVSEEEEDGRDPELSDKTSSIQDGADRASEGTSEKDGACARLLEGHTKAVTALYFEDECLVTGASDKTLRQWDLTTGQCVMTMDILWAISHPPKSVPSAVAGSVYGGPSTIAGAFSVPTPPYADGSWDMYEDFVGGVQFWGYGLVSGSGDGAVRMWDMRTGQAHRTLLGHTAPVSCLQFDEIHIASGSLDKTIRIWDLRTGGIFETINFDHAVTGLQFDTRKIIAATGENGVKVISSVSFSGLSFMIYNRTSMQQSTLYTNGHTKPVERLRYMDRYLVSGGRDAALKICSSLFALSHFPWYICRDHVVGKLMHSHTRVRHMIASSLNLYVKLRLKELEVKNQTSKLTAGLPVLLLDWAYLTHQRGIMPNTPTTSRRQPSNVSTKATLARHGSQWAGEVIPDSEEERQKGVTFTEVIEISSDEEDTNNPSGLDVKASFHDPRGRALKATRKRAYRARRIIESSSSEESDAEKKVHVDPEVIELSDSSPERPTANPVTPNRLKNKQREIVTQIIYTGQDNSSDDGGAILTLDEPKSAHKPLPLPSLTQSPTKIPLVAIPGKRVRDLLHESEDSLILNAHPTPVGTPTRQKLPVPPSTPKTGAKVKQAPLAGKNAQAAAEQARRELYAQGLFDELNRAVFKDGLPKDTKLYWSKRLLTTAGKARWHRSREGVQTTEIELAQKILDCDACWIIDAEPKESHGRLWKAWAARVMHKRPEIDITNANNVQRFVFDSYGRFSKSIDPDKCVCGACKEGRLTPLFTTRAPRTPKTPKASRMASTRPQGKSLRLNGEVNYVYAPHVDSPLSIPRPATSRTDPGSNDDSERIIHSIHDSDSESDPDIAMLTITMGSVTFMASDSL</sequence>
<dbReference type="OrthoDB" id="496at2759"/>
<feature type="coiled-coil region" evidence="4">
    <location>
        <begin position="250"/>
        <end position="312"/>
    </location>
</feature>
<feature type="domain" description="SprT-like" evidence="6">
    <location>
        <begin position="1107"/>
        <end position="1242"/>
    </location>
</feature>
<dbReference type="PANTHER" id="PTHR22847:SF637">
    <property type="entry name" value="WD REPEAT DOMAIN 5B"/>
    <property type="match status" value="1"/>
</dbReference>
<feature type="region of interest" description="Disordered" evidence="5">
    <location>
        <begin position="25"/>
        <end position="51"/>
    </location>
</feature>
<feature type="repeat" description="WD" evidence="3">
    <location>
        <begin position="436"/>
        <end position="468"/>
    </location>
</feature>
<comment type="caution">
    <text evidence="7">The sequence shown here is derived from an EMBL/GenBank/DDBJ whole genome shotgun (WGS) entry which is preliminary data.</text>
</comment>
<feature type="repeat" description="WD" evidence="3">
    <location>
        <begin position="529"/>
        <end position="568"/>
    </location>
</feature>
<dbReference type="Pfam" id="PF00400">
    <property type="entry name" value="WD40"/>
    <property type="match status" value="4"/>
</dbReference>
<dbReference type="GO" id="GO:1990234">
    <property type="term" value="C:transferase complex"/>
    <property type="evidence" value="ECO:0007669"/>
    <property type="project" value="UniProtKB-ARBA"/>
</dbReference>
<dbReference type="PROSITE" id="PS00678">
    <property type="entry name" value="WD_REPEATS_1"/>
    <property type="match status" value="3"/>
</dbReference>
<dbReference type="GO" id="GO:0006950">
    <property type="term" value="P:response to stress"/>
    <property type="evidence" value="ECO:0007669"/>
    <property type="project" value="UniProtKB-ARBA"/>
</dbReference>
<feature type="region of interest" description="Disordered" evidence="5">
    <location>
        <begin position="1286"/>
        <end position="1307"/>
    </location>
</feature>
<dbReference type="Gene3D" id="6.10.280.220">
    <property type="match status" value="1"/>
</dbReference>
<evidence type="ECO:0000256" key="3">
    <source>
        <dbReference type="PROSITE-ProRule" id="PRU00221"/>
    </source>
</evidence>
<dbReference type="PANTHER" id="PTHR22847">
    <property type="entry name" value="WD40 REPEAT PROTEIN"/>
    <property type="match status" value="1"/>
</dbReference>
<dbReference type="SMART" id="SM00320">
    <property type="entry name" value="WD40"/>
    <property type="match status" value="7"/>
</dbReference>
<name>A0A8H5M1L2_9AGAR</name>
<dbReference type="PROSITE" id="PS50082">
    <property type="entry name" value="WD_REPEATS_2"/>
    <property type="match status" value="5"/>
</dbReference>
<evidence type="ECO:0000313" key="7">
    <source>
        <dbReference type="EMBL" id="KAF5377301.1"/>
    </source>
</evidence>
<dbReference type="SMART" id="SM00731">
    <property type="entry name" value="SprT"/>
    <property type="match status" value="1"/>
</dbReference>
<feature type="repeat" description="WD" evidence="3">
    <location>
        <begin position="393"/>
        <end position="435"/>
    </location>
</feature>
<keyword evidence="8" id="KW-1185">Reference proteome</keyword>
<dbReference type="Proteomes" id="UP000565441">
    <property type="component" value="Unassembled WGS sequence"/>
</dbReference>
<dbReference type="PRINTS" id="PR00320">
    <property type="entry name" value="GPROTEINBRPT"/>
</dbReference>
<dbReference type="InterPro" id="IPR020472">
    <property type="entry name" value="WD40_PAC1"/>
</dbReference>
<keyword evidence="2" id="KW-0677">Repeat</keyword>
<dbReference type="InterPro" id="IPR015943">
    <property type="entry name" value="WD40/YVTN_repeat-like_dom_sf"/>
</dbReference>